<name>A0A0A9F9M8_ARUDO</name>
<sequence>MSICTCLGGAHSMLVVSLVKTYYLSYMIGLSSITKKGEIESASRP</sequence>
<reference evidence="1" key="1">
    <citation type="submission" date="2014-09" db="EMBL/GenBank/DDBJ databases">
        <authorList>
            <person name="Magalhaes I.L.F."/>
            <person name="Oliveira U."/>
            <person name="Santos F.R."/>
            <person name="Vidigal T.H.D.A."/>
            <person name="Brescovit A.D."/>
            <person name="Santos A.J."/>
        </authorList>
    </citation>
    <scope>NUCLEOTIDE SEQUENCE</scope>
    <source>
        <tissue evidence="1">Shoot tissue taken approximately 20 cm above the soil surface</tissue>
    </source>
</reference>
<proteinExistence type="predicted"/>
<reference evidence="1" key="2">
    <citation type="journal article" date="2015" name="Data Brief">
        <title>Shoot transcriptome of the giant reed, Arundo donax.</title>
        <authorList>
            <person name="Barrero R.A."/>
            <person name="Guerrero F.D."/>
            <person name="Moolhuijzen P."/>
            <person name="Goolsby J.A."/>
            <person name="Tidwell J."/>
            <person name="Bellgard S.E."/>
            <person name="Bellgard M.I."/>
        </authorList>
    </citation>
    <scope>NUCLEOTIDE SEQUENCE</scope>
    <source>
        <tissue evidence="1">Shoot tissue taken approximately 20 cm above the soil surface</tissue>
    </source>
</reference>
<organism evidence="1">
    <name type="scientific">Arundo donax</name>
    <name type="common">Giant reed</name>
    <name type="synonym">Donax arundinaceus</name>
    <dbReference type="NCBI Taxonomy" id="35708"/>
    <lineage>
        <taxon>Eukaryota</taxon>
        <taxon>Viridiplantae</taxon>
        <taxon>Streptophyta</taxon>
        <taxon>Embryophyta</taxon>
        <taxon>Tracheophyta</taxon>
        <taxon>Spermatophyta</taxon>
        <taxon>Magnoliopsida</taxon>
        <taxon>Liliopsida</taxon>
        <taxon>Poales</taxon>
        <taxon>Poaceae</taxon>
        <taxon>PACMAD clade</taxon>
        <taxon>Arundinoideae</taxon>
        <taxon>Arundineae</taxon>
        <taxon>Arundo</taxon>
    </lineage>
</organism>
<accession>A0A0A9F9M8</accession>
<dbReference type="EMBL" id="GBRH01191045">
    <property type="protein sequence ID" value="JAE06851.1"/>
    <property type="molecule type" value="Transcribed_RNA"/>
</dbReference>
<dbReference type="AlphaFoldDB" id="A0A0A9F9M8"/>
<evidence type="ECO:0000313" key="1">
    <source>
        <dbReference type="EMBL" id="JAE06851.1"/>
    </source>
</evidence>
<protein>
    <submittedName>
        <fullName evidence="1">Uncharacterized protein</fullName>
    </submittedName>
</protein>